<proteinExistence type="predicted"/>
<evidence type="ECO:0000256" key="1">
    <source>
        <dbReference type="SAM" id="Phobius"/>
    </source>
</evidence>
<sequence>MFALIGLGDIVGRFVSFFAKNRSSNLTRKVASFSYLFGCSIVVIFYFSNLKSENLSRNIFFKAVNIILSLIPSIILTLRTGRVEPLYTWILIIPRVIGMYAGSTQAYEQAS</sequence>
<dbReference type="HOGENOM" id="CLU_2152767_0_0_3"/>
<reference evidence="2 3" key="1">
    <citation type="journal article" date="2008" name="Proc. Natl. Acad. Sci. U.S.A.">
        <title>Niche adaptation and genome expansion in the chlorophyll d-producing cyanobacterium Acaryochloris marina.</title>
        <authorList>
            <person name="Swingley W.D."/>
            <person name="Chen M."/>
            <person name="Cheung P.C."/>
            <person name="Conrad A.L."/>
            <person name="Dejesa L.C."/>
            <person name="Hao J."/>
            <person name="Honchak B.M."/>
            <person name="Karbach L.E."/>
            <person name="Kurdoglu A."/>
            <person name="Lahiri S."/>
            <person name="Mastrian S.D."/>
            <person name="Miyashita H."/>
            <person name="Page L."/>
            <person name="Ramakrishna P."/>
            <person name="Satoh S."/>
            <person name="Sattley W.M."/>
            <person name="Shimada Y."/>
            <person name="Taylor H.L."/>
            <person name="Tomo T."/>
            <person name="Tsuchiya T."/>
            <person name="Wang Z.T."/>
            <person name="Raymond J."/>
            <person name="Mimuro M."/>
            <person name="Blankenship R.E."/>
            <person name="Touchman J.W."/>
        </authorList>
    </citation>
    <scope>NUCLEOTIDE SEQUENCE [LARGE SCALE GENOMIC DNA]</scope>
    <source>
        <strain evidence="3">MBIC 11017</strain>
        <plasmid evidence="3">Plasmid pREB4</plasmid>
    </source>
</reference>
<geneLocation type="plasmid" evidence="2 3">
    <name>pREB4</name>
</geneLocation>
<keyword evidence="3" id="KW-1185">Reference proteome</keyword>
<keyword evidence="2" id="KW-0614">Plasmid</keyword>
<evidence type="ECO:0000313" key="2">
    <source>
        <dbReference type="EMBL" id="ABW32576.1"/>
    </source>
</evidence>
<keyword evidence="1" id="KW-1133">Transmembrane helix</keyword>
<keyword evidence="1" id="KW-0812">Transmembrane</keyword>
<dbReference type="EMBL" id="CP000841">
    <property type="protein sequence ID" value="ABW32576.1"/>
    <property type="molecule type" value="Genomic_DNA"/>
</dbReference>
<dbReference type="Proteomes" id="UP000000268">
    <property type="component" value="Plasmid pREB4"/>
</dbReference>
<feature type="transmembrane region" description="Helical" evidence="1">
    <location>
        <begin position="59"/>
        <end position="78"/>
    </location>
</feature>
<accession>A8ZNJ0</accession>
<evidence type="ECO:0000313" key="3">
    <source>
        <dbReference type="Proteomes" id="UP000000268"/>
    </source>
</evidence>
<protein>
    <submittedName>
        <fullName evidence="2">Uncharacterized protein</fullName>
    </submittedName>
</protein>
<gene>
    <name evidence="2" type="ordered locus">AM1_D0081</name>
</gene>
<name>A8ZNJ0_ACAM1</name>
<feature type="transmembrane region" description="Helical" evidence="1">
    <location>
        <begin position="30"/>
        <end position="47"/>
    </location>
</feature>
<keyword evidence="1" id="KW-0472">Membrane</keyword>
<dbReference type="RefSeq" id="WP_012167790.1">
    <property type="nucleotide sequence ID" value="NC_009929.1"/>
</dbReference>
<organism evidence="2 3">
    <name type="scientific">Acaryochloris marina (strain MBIC 11017)</name>
    <dbReference type="NCBI Taxonomy" id="329726"/>
    <lineage>
        <taxon>Bacteria</taxon>
        <taxon>Bacillati</taxon>
        <taxon>Cyanobacteriota</taxon>
        <taxon>Cyanophyceae</taxon>
        <taxon>Acaryochloridales</taxon>
        <taxon>Acaryochloridaceae</taxon>
        <taxon>Acaryochloris</taxon>
    </lineage>
</organism>
<dbReference type="AlphaFoldDB" id="A8ZNJ0"/>
<dbReference type="KEGG" id="amr:AM1_D0081"/>